<evidence type="ECO:0000256" key="2">
    <source>
        <dbReference type="ARBA" id="ARBA00010312"/>
    </source>
</evidence>
<dbReference type="Proteomes" id="UP000255367">
    <property type="component" value="Unassembled WGS sequence"/>
</dbReference>
<evidence type="ECO:0000256" key="7">
    <source>
        <dbReference type="ARBA" id="ARBA00023014"/>
    </source>
</evidence>
<dbReference type="InterPro" id="IPR009010">
    <property type="entry name" value="Asp_de-COase-like_dom_sf"/>
</dbReference>
<dbReference type="GO" id="GO:0043546">
    <property type="term" value="F:molybdopterin cofactor binding"/>
    <property type="evidence" value="ECO:0007669"/>
    <property type="project" value="InterPro"/>
</dbReference>
<dbReference type="InterPro" id="IPR050612">
    <property type="entry name" value="Prok_Mopterin_Oxidored"/>
</dbReference>
<evidence type="ECO:0000313" key="9">
    <source>
        <dbReference type="EMBL" id="SUP44099.1"/>
    </source>
</evidence>
<evidence type="ECO:0000256" key="6">
    <source>
        <dbReference type="ARBA" id="ARBA00023004"/>
    </source>
</evidence>
<keyword evidence="7" id="KW-0411">Iron-sulfur</keyword>
<dbReference type="Gene3D" id="3.40.228.10">
    <property type="entry name" value="Dimethylsulfoxide Reductase, domain 2"/>
    <property type="match status" value="1"/>
</dbReference>
<dbReference type="EMBL" id="UHIO01000001">
    <property type="protein sequence ID" value="SUP44099.1"/>
    <property type="molecule type" value="Genomic_DNA"/>
</dbReference>
<dbReference type="GO" id="GO:0016491">
    <property type="term" value="F:oxidoreductase activity"/>
    <property type="evidence" value="ECO:0007669"/>
    <property type="project" value="UniProtKB-KW"/>
</dbReference>
<dbReference type="Gene3D" id="3.40.50.740">
    <property type="match status" value="1"/>
</dbReference>
<dbReference type="GO" id="GO:0046872">
    <property type="term" value="F:metal ion binding"/>
    <property type="evidence" value="ECO:0007669"/>
    <property type="project" value="UniProtKB-KW"/>
</dbReference>
<keyword evidence="4" id="KW-0479">Metal-binding</keyword>
<dbReference type="InterPro" id="IPR006657">
    <property type="entry name" value="MoPterin_dinucl-bd_dom"/>
</dbReference>
<dbReference type="InterPro" id="IPR006963">
    <property type="entry name" value="Mopterin_OxRdtase_4Fe-4S_dom"/>
</dbReference>
<keyword evidence="3" id="KW-0500">Molybdenum</keyword>
<evidence type="ECO:0000256" key="4">
    <source>
        <dbReference type="ARBA" id="ARBA00022723"/>
    </source>
</evidence>
<dbReference type="InterPro" id="IPR006655">
    <property type="entry name" value="Mopterin_OxRdtase_prok_CS"/>
</dbReference>
<sequence length="670" mass="73591">MTRREINAVCPYDCPDACGLVVTTEDGKVTKVVGNPKHAFTRGMLCPKMAHYEETVHSPERLTTPLKRVGPKGSGEFTPISWDEAVATIAERFKASIEEYGGQSIMPYSYAGTMGLIQKAAGFPLFARLGAVRHNRGICSPAKTYGWQMIMGNTFGTRPQELSHSDCVILWSLNALATDIHIMHDVKAAKARGAKVWVIDIYSSITCDQADEVILTKPGTDGALALGILYILERDHLVNRDFIANHVIGYDKLVGEVLPDFTPEHVAAITGVPVAQLEALANAYGTAKAPFIRLGSGLSRYGNGGMTVRTIACLPAVVGAYEHLGGGMLSDAKGSYYINDRLMSWDVHAGKVVPTVPMVKLGDILNQTESPIRCLYIYSSNPAITAPDQNQVRRGLLRDDLFTVVHERFLTDTANYADIVLPATSSVEADDIYNSYGHYTSAIGYKAIEPIGESKSNWDTICLIAKAMGITDPFFDKTALDLIHDILAAATHVSEADKAKLLSGEPVEMPVPEDYKLRFKTKSGKIEMYNPQETPALPTYMAPHNATIAKGAFHLINAPDIRILDSSFCERVFDQQKPLMSAWLHPEDGKALGLVEGERIELYNEQGTLQLPVFFDERVRPKTVVSYGVWWQRYSSDETHGINALTSSRLTDFAEGSTFYDVKVDIRSVS</sequence>
<name>A0A380NLM8_9FIRM</name>
<proteinExistence type="inferred from homology"/>
<dbReference type="Gene3D" id="3.30.2070.10">
    <property type="entry name" value="Formate dehydrogenase/DMSO reductase"/>
    <property type="match status" value="1"/>
</dbReference>
<dbReference type="SUPFAM" id="SSF50692">
    <property type="entry name" value="ADC-like"/>
    <property type="match status" value="1"/>
</dbReference>
<dbReference type="PROSITE" id="PS00490">
    <property type="entry name" value="MOLYBDOPTERIN_PROK_2"/>
    <property type="match status" value="1"/>
</dbReference>
<keyword evidence="6" id="KW-0408">Iron</keyword>
<dbReference type="Gene3D" id="2.20.25.90">
    <property type="entry name" value="ADC-like domains"/>
    <property type="match status" value="1"/>
</dbReference>
<feature type="domain" description="4Fe-4S Mo/W bis-MGD-type" evidence="8">
    <location>
        <begin position="3"/>
        <end position="60"/>
    </location>
</feature>
<organism evidence="9 10">
    <name type="scientific">Veillonella criceti</name>
    <dbReference type="NCBI Taxonomy" id="103891"/>
    <lineage>
        <taxon>Bacteria</taxon>
        <taxon>Bacillati</taxon>
        <taxon>Bacillota</taxon>
        <taxon>Negativicutes</taxon>
        <taxon>Veillonellales</taxon>
        <taxon>Veillonellaceae</taxon>
        <taxon>Veillonella</taxon>
    </lineage>
</organism>
<comment type="cofactor">
    <cofactor evidence="1">
        <name>Mo-bis(molybdopterin guanine dinucleotide)</name>
        <dbReference type="ChEBI" id="CHEBI:60539"/>
    </cofactor>
</comment>
<dbReference type="PANTHER" id="PTHR43742:SF6">
    <property type="entry name" value="OXIDOREDUCTASE YYAE-RELATED"/>
    <property type="match status" value="1"/>
</dbReference>
<gene>
    <name evidence="9" type="primary">dmsA</name>
    <name evidence="9" type="ORF">NCTC12020_01505</name>
</gene>
<dbReference type="InterPro" id="IPR006656">
    <property type="entry name" value="Mopterin_OxRdtase"/>
</dbReference>
<comment type="similarity">
    <text evidence="2">Belongs to the prokaryotic molybdopterin-containing oxidoreductase family.</text>
</comment>
<dbReference type="Pfam" id="PF04879">
    <property type="entry name" value="Molybdop_Fe4S4"/>
    <property type="match status" value="1"/>
</dbReference>
<dbReference type="SUPFAM" id="SSF53706">
    <property type="entry name" value="Formate dehydrogenase/DMSO reductase, domains 1-3"/>
    <property type="match status" value="1"/>
</dbReference>
<dbReference type="Gene3D" id="2.40.40.20">
    <property type="match status" value="1"/>
</dbReference>
<dbReference type="CDD" id="cd02766">
    <property type="entry name" value="MopB_3"/>
    <property type="match status" value="1"/>
</dbReference>
<reference evidence="9 10" key="1">
    <citation type="submission" date="2018-06" db="EMBL/GenBank/DDBJ databases">
        <authorList>
            <consortium name="Pathogen Informatics"/>
            <person name="Doyle S."/>
        </authorList>
    </citation>
    <scope>NUCLEOTIDE SEQUENCE [LARGE SCALE GENOMIC DNA]</scope>
    <source>
        <strain evidence="9 10">NCTC12020</strain>
    </source>
</reference>
<evidence type="ECO:0000256" key="5">
    <source>
        <dbReference type="ARBA" id="ARBA00023002"/>
    </source>
</evidence>
<dbReference type="RefSeq" id="WP_115310633.1">
    <property type="nucleotide sequence ID" value="NZ_UHIO01000001.1"/>
</dbReference>
<dbReference type="PROSITE" id="PS51669">
    <property type="entry name" value="4FE4S_MOW_BIS_MGD"/>
    <property type="match status" value="1"/>
</dbReference>
<evidence type="ECO:0000256" key="1">
    <source>
        <dbReference type="ARBA" id="ARBA00001942"/>
    </source>
</evidence>
<protein>
    <submittedName>
        <fullName evidence="9">Dimethyl sulfoxide reductase DmsA</fullName>
        <ecNumber evidence="9">1.8.5.3</ecNumber>
    </submittedName>
</protein>
<dbReference type="GO" id="GO:0051536">
    <property type="term" value="F:iron-sulfur cluster binding"/>
    <property type="evidence" value="ECO:0007669"/>
    <property type="project" value="UniProtKB-KW"/>
</dbReference>
<accession>A0A380NLM8</accession>
<dbReference type="Pfam" id="PF01568">
    <property type="entry name" value="Molydop_binding"/>
    <property type="match status" value="1"/>
</dbReference>
<dbReference type="EC" id="1.8.5.3" evidence="9"/>
<keyword evidence="5 9" id="KW-0560">Oxidoreductase</keyword>
<dbReference type="SMART" id="SM00926">
    <property type="entry name" value="Molybdop_Fe4S4"/>
    <property type="match status" value="1"/>
</dbReference>
<dbReference type="AlphaFoldDB" id="A0A380NLM8"/>
<dbReference type="OrthoDB" id="9803192at2"/>
<keyword evidence="10" id="KW-1185">Reference proteome</keyword>
<dbReference type="PANTHER" id="PTHR43742">
    <property type="entry name" value="TRIMETHYLAMINE-N-OXIDE REDUCTASE"/>
    <property type="match status" value="1"/>
</dbReference>
<dbReference type="Pfam" id="PF00384">
    <property type="entry name" value="Molybdopterin"/>
    <property type="match status" value="1"/>
</dbReference>
<evidence type="ECO:0000256" key="3">
    <source>
        <dbReference type="ARBA" id="ARBA00022505"/>
    </source>
</evidence>
<evidence type="ECO:0000259" key="8">
    <source>
        <dbReference type="PROSITE" id="PS51669"/>
    </source>
</evidence>
<evidence type="ECO:0000313" key="10">
    <source>
        <dbReference type="Proteomes" id="UP000255367"/>
    </source>
</evidence>